<keyword evidence="2" id="KW-1185">Reference proteome</keyword>
<accession>A0A0G9HGT3</accession>
<dbReference type="GO" id="GO:0006313">
    <property type="term" value="P:DNA transposition"/>
    <property type="evidence" value="ECO:0007669"/>
    <property type="project" value="InterPro"/>
</dbReference>
<dbReference type="KEGG" id="lrz:BJI69_10210"/>
<dbReference type="InterPro" id="IPR002686">
    <property type="entry name" value="Transposase_17"/>
</dbReference>
<dbReference type="SMART" id="SM01321">
    <property type="entry name" value="Y1_Tnp"/>
    <property type="match status" value="1"/>
</dbReference>
<dbReference type="GO" id="GO:0043565">
    <property type="term" value="F:sequence-specific DNA binding"/>
    <property type="evidence" value="ECO:0007669"/>
    <property type="project" value="TreeGrafter"/>
</dbReference>
<dbReference type="PATRIC" id="fig|1440763.5.peg.2175"/>
<dbReference type="STRING" id="1440763.BJI69_10210"/>
<name>A0A0G9HGT3_9GAMM</name>
<protein>
    <submittedName>
        <fullName evidence="1">Transposase</fullName>
    </submittedName>
</protein>
<reference evidence="2" key="1">
    <citation type="submission" date="2016-09" db="EMBL/GenBank/DDBJ databases">
        <authorList>
            <person name="Lysoe E."/>
        </authorList>
    </citation>
    <scope>NUCLEOTIDE SEQUENCE [LARGE SCALE GENOMIC DNA]</scope>
    <source>
        <strain evidence="2">LJ96T</strain>
    </source>
</reference>
<dbReference type="PANTHER" id="PTHR36966:SF1">
    <property type="entry name" value="REP-ASSOCIATED TYROSINE TRANSPOSASE"/>
    <property type="match status" value="1"/>
</dbReference>
<proteinExistence type="predicted"/>
<dbReference type="PANTHER" id="PTHR36966">
    <property type="entry name" value="REP-ASSOCIATED TYROSINE TRANSPOSASE"/>
    <property type="match status" value="1"/>
</dbReference>
<dbReference type="Pfam" id="PF01797">
    <property type="entry name" value="Y1_Tnp"/>
    <property type="match status" value="1"/>
</dbReference>
<dbReference type="Proteomes" id="UP000182987">
    <property type="component" value="Chromosome"/>
</dbReference>
<dbReference type="InterPro" id="IPR036515">
    <property type="entry name" value="Transposase_17_sf"/>
</dbReference>
<dbReference type="SUPFAM" id="SSF143422">
    <property type="entry name" value="Transposase IS200-like"/>
    <property type="match status" value="1"/>
</dbReference>
<dbReference type="InterPro" id="IPR052715">
    <property type="entry name" value="RAYT_transposase"/>
</dbReference>
<sequence>MKPSPHSRDIRAGRVSEPGRIYLITAVAWNRAPLFRDIAIARRVSRICHSPATWKDATCLAWVLMPDHWHGLIELHDGDLSRVVGRYKAMVSSSIKRSTGRKSPVWQKSFHDRALRKHDDVKAAARYIVANPLRAGLVTRVGDYPYWNATWL</sequence>
<dbReference type="RefSeq" id="WP_046967914.1">
    <property type="nucleotide sequence ID" value="NZ_CP017480.1"/>
</dbReference>
<dbReference type="Gene3D" id="3.30.70.1290">
    <property type="entry name" value="Transposase IS200-like"/>
    <property type="match status" value="1"/>
</dbReference>
<gene>
    <name evidence="1" type="ORF">BJI69_10210</name>
</gene>
<evidence type="ECO:0000313" key="2">
    <source>
        <dbReference type="Proteomes" id="UP000182987"/>
    </source>
</evidence>
<evidence type="ECO:0000313" key="1">
    <source>
        <dbReference type="EMBL" id="APG06479.1"/>
    </source>
</evidence>
<organism evidence="1 2">
    <name type="scientific">Luteibacter rhizovicinus DSM 16549</name>
    <dbReference type="NCBI Taxonomy" id="1440763"/>
    <lineage>
        <taxon>Bacteria</taxon>
        <taxon>Pseudomonadati</taxon>
        <taxon>Pseudomonadota</taxon>
        <taxon>Gammaproteobacteria</taxon>
        <taxon>Lysobacterales</taxon>
        <taxon>Rhodanobacteraceae</taxon>
        <taxon>Luteibacter</taxon>
    </lineage>
</organism>
<dbReference type="NCBIfam" id="NF047646">
    <property type="entry name" value="REP_Tyr_transpos"/>
    <property type="match status" value="1"/>
</dbReference>
<dbReference type="GO" id="GO:0004803">
    <property type="term" value="F:transposase activity"/>
    <property type="evidence" value="ECO:0007669"/>
    <property type="project" value="InterPro"/>
</dbReference>
<dbReference type="EMBL" id="CP017480">
    <property type="protein sequence ID" value="APG06479.1"/>
    <property type="molecule type" value="Genomic_DNA"/>
</dbReference>
<dbReference type="AlphaFoldDB" id="A0A0G9HGT3"/>
<dbReference type="OrthoDB" id="9791101at2"/>